<name>W9RG91_9ROSA</name>
<dbReference type="EMBL" id="KE344169">
    <property type="protein sequence ID" value="EXB54301.1"/>
    <property type="molecule type" value="Genomic_DNA"/>
</dbReference>
<organism evidence="1 2">
    <name type="scientific">Morus notabilis</name>
    <dbReference type="NCBI Taxonomy" id="981085"/>
    <lineage>
        <taxon>Eukaryota</taxon>
        <taxon>Viridiplantae</taxon>
        <taxon>Streptophyta</taxon>
        <taxon>Embryophyta</taxon>
        <taxon>Tracheophyta</taxon>
        <taxon>Spermatophyta</taxon>
        <taxon>Magnoliopsida</taxon>
        <taxon>eudicotyledons</taxon>
        <taxon>Gunneridae</taxon>
        <taxon>Pentapetalae</taxon>
        <taxon>rosids</taxon>
        <taxon>fabids</taxon>
        <taxon>Rosales</taxon>
        <taxon>Moraceae</taxon>
        <taxon>Moreae</taxon>
        <taxon>Morus</taxon>
    </lineage>
</organism>
<dbReference type="AlphaFoldDB" id="W9RG91"/>
<proteinExistence type="predicted"/>
<gene>
    <name evidence="1" type="ORF">L484_003440</name>
</gene>
<evidence type="ECO:0000313" key="1">
    <source>
        <dbReference type="EMBL" id="EXB54301.1"/>
    </source>
</evidence>
<keyword evidence="2" id="KW-1185">Reference proteome</keyword>
<dbReference type="Proteomes" id="UP000030645">
    <property type="component" value="Unassembled WGS sequence"/>
</dbReference>
<sequence>MKQNNKEENIMASSMPPLVSNAAMATAAFASWEGQAYGKDWHDCGLYRRTMHRGGRSHGHQVRTPCLNS</sequence>
<accession>W9RG91</accession>
<protein>
    <submittedName>
        <fullName evidence="1">Uncharacterized protein</fullName>
    </submittedName>
</protein>
<reference evidence="2" key="1">
    <citation type="submission" date="2013-01" db="EMBL/GenBank/DDBJ databases">
        <title>Draft Genome Sequence of a Mulberry Tree, Morus notabilis C.K. Schneid.</title>
        <authorList>
            <person name="He N."/>
            <person name="Zhao S."/>
        </authorList>
    </citation>
    <scope>NUCLEOTIDE SEQUENCE</scope>
</reference>
<evidence type="ECO:0000313" key="2">
    <source>
        <dbReference type="Proteomes" id="UP000030645"/>
    </source>
</evidence>